<dbReference type="FunFam" id="3.40.1440.10:FF:000001">
    <property type="entry name" value="UvrABC system protein C"/>
    <property type="match status" value="1"/>
</dbReference>
<keyword evidence="3" id="KW-0228">DNA excision</keyword>
<keyword evidence="4" id="KW-0267">Excision nuclease</keyword>
<evidence type="ECO:0000256" key="4">
    <source>
        <dbReference type="ARBA" id="ARBA00022881"/>
    </source>
</evidence>
<evidence type="ECO:0000259" key="7">
    <source>
        <dbReference type="PROSITE" id="PS50164"/>
    </source>
</evidence>
<dbReference type="InterPro" id="IPR001162">
    <property type="entry name" value="UvrC_RNase_H_dom"/>
</dbReference>
<dbReference type="Pfam" id="PF01541">
    <property type="entry name" value="GIY-YIG"/>
    <property type="match status" value="1"/>
</dbReference>
<feature type="domain" description="UVR" evidence="6">
    <location>
        <begin position="183"/>
        <end position="218"/>
    </location>
</feature>
<dbReference type="InterPro" id="IPR001943">
    <property type="entry name" value="UVR_dom"/>
</dbReference>
<dbReference type="PROSITE" id="PS50151">
    <property type="entry name" value="UVR"/>
    <property type="match status" value="1"/>
</dbReference>
<dbReference type="Pfam" id="PF02151">
    <property type="entry name" value="UVR"/>
    <property type="match status" value="1"/>
</dbReference>
<dbReference type="InterPro" id="IPR035901">
    <property type="entry name" value="GIY-YIG_endonuc_sf"/>
</dbReference>
<dbReference type="GO" id="GO:0009381">
    <property type="term" value="F:excinuclease ABC activity"/>
    <property type="evidence" value="ECO:0007669"/>
    <property type="project" value="InterPro"/>
</dbReference>
<dbReference type="InterPro" id="IPR047296">
    <property type="entry name" value="GIY-YIG_UvrC_Cho"/>
</dbReference>
<comment type="caution">
    <text evidence="9">The sequence shown here is derived from an EMBL/GenBank/DDBJ whole genome shotgun (WGS) entry which is preliminary data.</text>
</comment>
<dbReference type="InterPro" id="IPR050066">
    <property type="entry name" value="UvrABC_protein_C"/>
</dbReference>
<dbReference type="PROSITE" id="PS50164">
    <property type="entry name" value="GIY_YIG"/>
    <property type="match status" value="1"/>
</dbReference>
<sequence>MKDAEGNILYVGKAANLHHRVRSYFSTGQKLSPKLERMVARVSDFDFFVTTSEQEALILELNLIKRHRPRYNVRLKDDKTFPYLKIDINEDWPRVYITRRLEKNGGRYFGPFASAKSVRQTLKVLKGIFPFRSCRKSITGTDLRPCLEYHIHHCLGPCIGIVSKEEYAEVIKQVILFLEGKQEMVAQELQSKMDKAAEALDFEKAVLLRDQIQAIDRVIEGQRIATTVSGEQDVIAFASDKDQAYVQVFFIRSGKLIGRESFVLQGARSEDPEQIMANFIKQFYASAPHIPPLLLLQYPVEDRTIIESWLQSKRGAKVHIQVPRRGTKKQL</sequence>
<dbReference type="CDD" id="cd10434">
    <property type="entry name" value="GIY-YIG_UvrC_Cho"/>
    <property type="match status" value="1"/>
</dbReference>
<keyword evidence="5" id="KW-0234">DNA repair</keyword>
<accession>X1J8R6</accession>
<evidence type="ECO:0000256" key="1">
    <source>
        <dbReference type="ARBA" id="ARBA00022490"/>
    </source>
</evidence>
<protein>
    <recommendedName>
        <fullName evidence="10">GIY-YIG domain-containing protein</fullName>
    </recommendedName>
</protein>
<dbReference type="InterPro" id="IPR036876">
    <property type="entry name" value="UVR_dom_sf"/>
</dbReference>
<dbReference type="GO" id="GO:0009380">
    <property type="term" value="C:excinuclease repair complex"/>
    <property type="evidence" value="ECO:0007669"/>
    <property type="project" value="InterPro"/>
</dbReference>
<proteinExistence type="predicted"/>
<reference evidence="9" key="1">
    <citation type="journal article" date="2014" name="Front. Microbiol.">
        <title>High frequency of phylogenetically diverse reductive dehalogenase-homologous genes in deep subseafloor sedimentary metagenomes.</title>
        <authorList>
            <person name="Kawai M."/>
            <person name="Futagami T."/>
            <person name="Toyoda A."/>
            <person name="Takaki Y."/>
            <person name="Nishi S."/>
            <person name="Hori S."/>
            <person name="Arai W."/>
            <person name="Tsubouchi T."/>
            <person name="Morono Y."/>
            <person name="Uchiyama I."/>
            <person name="Ito T."/>
            <person name="Fujiyama A."/>
            <person name="Inagaki F."/>
            <person name="Takami H."/>
        </authorList>
    </citation>
    <scope>NUCLEOTIDE SEQUENCE</scope>
    <source>
        <strain evidence="9">Expedition CK06-06</strain>
    </source>
</reference>
<dbReference type="NCBIfam" id="TIGR00194">
    <property type="entry name" value="uvrC"/>
    <property type="match status" value="1"/>
</dbReference>
<dbReference type="GO" id="GO:0006289">
    <property type="term" value="P:nucleotide-excision repair"/>
    <property type="evidence" value="ECO:0007669"/>
    <property type="project" value="InterPro"/>
</dbReference>
<evidence type="ECO:0000259" key="8">
    <source>
        <dbReference type="PROSITE" id="PS50165"/>
    </source>
</evidence>
<dbReference type="AlphaFoldDB" id="X1J8R6"/>
<gene>
    <name evidence="9" type="ORF">S06H3_02893</name>
</gene>
<dbReference type="InterPro" id="IPR004791">
    <property type="entry name" value="UvrC"/>
</dbReference>
<dbReference type="EMBL" id="BARV01000892">
    <property type="protein sequence ID" value="GAH90357.1"/>
    <property type="molecule type" value="Genomic_DNA"/>
</dbReference>
<evidence type="ECO:0000256" key="5">
    <source>
        <dbReference type="ARBA" id="ARBA00023204"/>
    </source>
</evidence>
<dbReference type="Pfam" id="PF22920">
    <property type="entry name" value="UvrC_RNaseH"/>
    <property type="match status" value="1"/>
</dbReference>
<dbReference type="SMART" id="SM00465">
    <property type="entry name" value="GIYc"/>
    <property type="match status" value="1"/>
</dbReference>
<organism evidence="9">
    <name type="scientific">marine sediment metagenome</name>
    <dbReference type="NCBI Taxonomy" id="412755"/>
    <lineage>
        <taxon>unclassified sequences</taxon>
        <taxon>metagenomes</taxon>
        <taxon>ecological metagenomes</taxon>
    </lineage>
</organism>
<evidence type="ECO:0000256" key="2">
    <source>
        <dbReference type="ARBA" id="ARBA00022763"/>
    </source>
</evidence>
<dbReference type="Gene3D" id="3.40.1440.10">
    <property type="entry name" value="GIY-YIG endonuclease"/>
    <property type="match status" value="1"/>
</dbReference>
<name>X1J8R6_9ZZZZ</name>
<feature type="domain" description="GIY-YIG" evidence="7">
    <location>
        <begin position="1"/>
        <end position="73"/>
    </location>
</feature>
<dbReference type="PANTHER" id="PTHR30562">
    <property type="entry name" value="UVRC/OXIDOREDUCTASE"/>
    <property type="match status" value="1"/>
</dbReference>
<feature type="domain" description="UvrC family homology region profile" evidence="8">
    <location>
        <begin position="234"/>
        <end position="331"/>
    </location>
</feature>
<evidence type="ECO:0000259" key="6">
    <source>
        <dbReference type="PROSITE" id="PS50151"/>
    </source>
</evidence>
<evidence type="ECO:0000313" key="9">
    <source>
        <dbReference type="EMBL" id="GAH90357.1"/>
    </source>
</evidence>
<keyword evidence="1" id="KW-0963">Cytoplasm</keyword>
<dbReference type="InterPro" id="IPR000305">
    <property type="entry name" value="GIY-YIG_endonuc"/>
</dbReference>
<keyword evidence="2" id="KW-0227">DNA damage</keyword>
<dbReference type="Gene3D" id="4.10.860.10">
    <property type="entry name" value="UVR domain"/>
    <property type="match status" value="1"/>
</dbReference>
<dbReference type="PANTHER" id="PTHR30562:SF1">
    <property type="entry name" value="UVRABC SYSTEM PROTEIN C"/>
    <property type="match status" value="1"/>
</dbReference>
<evidence type="ECO:0008006" key="10">
    <source>
        <dbReference type="Google" id="ProtNLM"/>
    </source>
</evidence>
<feature type="non-terminal residue" evidence="9">
    <location>
        <position position="331"/>
    </location>
</feature>
<dbReference type="PROSITE" id="PS50165">
    <property type="entry name" value="UVRC"/>
    <property type="match status" value="1"/>
</dbReference>
<dbReference type="SUPFAM" id="SSF82771">
    <property type="entry name" value="GIY-YIG endonuclease"/>
    <property type="match status" value="1"/>
</dbReference>
<dbReference type="SUPFAM" id="SSF46600">
    <property type="entry name" value="C-terminal UvrC-binding domain of UvrB"/>
    <property type="match status" value="1"/>
</dbReference>
<evidence type="ECO:0000256" key="3">
    <source>
        <dbReference type="ARBA" id="ARBA00022769"/>
    </source>
</evidence>